<dbReference type="Proteomes" id="UP000323856">
    <property type="component" value="Unassembled WGS sequence"/>
</dbReference>
<evidence type="ECO:0000256" key="1">
    <source>
        <dbReference type="SAM" id="MobiDB-lite"/>
    </source>
</evidence>
<dbReference type="RefSeq" id="WP_149618309.1">
    <property type="nucleotide sequence ID" value="NZ_VOBL01000001.1"/>
</dbReference>
<evidence type="ECO:0000313" key="3">
    <source>
        <dbReference type="Proteomes" id="UP000323856"/>
    </source>
</evidence>
<organism evidence="2 3">
    <name type="scientific">Paeniglutamicibacter gangotriensis</name>
    <dbReference type="NCBI Taxonomy" id="254787"/>
    <lineage>
        <taxon>Bacteria</taxon>
        <taxon>Bacillati</taxon>
        <taxon>Actinomycetota</taxon>
        <taxon>Actinomycetes</taxon>
        <taxon>Micrococcales</taxon>
        <taxon>Micrococcaceae</taxon>
        <taxon>Paeniglutamicibacter</taxon>
    </lineage>
</organism>
<dbReference type="AlphaFoldDB" id="A0A5B0ENI0"/>
<name>A0A5B0ENI0_9MICC</name>
<reference evidence="2 3" key="1">
    <citation type="submission" date="2019-07" db="EMBL/GenBank/DDBJ databases">
        <title>Analysis of the biochemical properties, biological activity and biotechnological potential of siderophores and biosurfactants produced by Antarctic psychrotolerant bacteria.</title>
        <authorList>
            <person name="Styczynski M."/>
            <person name="Krucon T."/>
            <person name="Decewicz P."/>
            <person name="Dziewit L."/>
        </authorList>
    </citation>
    <scope>NUCLEOTIDE SEQUENCE [LARGE SCALE GENOMIC DNA]</scope>
    <source>
        <strain evidence="2 3">ANT_H27</strain>
    </source>
</reference>
<feature type="compositionally biased region" description="Low complexity" evidence="1">
    <location>
        <begin position="96"/>
        <end position="107"/>
    </location>
</feature>
<proteinExistence type="predicted"/>
<protein>
    <submittedName>
        <fullName evidence="2">Uncharacterized protein</fullName>
    </submittedName>
</protein>
<feature type="region of interest" description="Disordered" evidence="1">
    <location>
        <begin position="89"/>
        <end position="117"/>
    </location>
</feature>
<sequence>MVESTLPSAEPTPTADPAQAWADDMINLFLNGNSKSSFDDFNEALPHHYIESWRAESEGQLSITVANGDWTSEQLNTLGNSVMFTAGNETPGLRQVSVSTTSGSSVGHADRNNLQDF</sequence>
<dbReference type="OrthoDB" id="4964685at2"/>
<comment type="caution">
    <text evidence="2">The sequence shown here is derived from an EMBL/GenBank/DDBJ whole genome shotgun (WGS) entry which is preliminary data.</text>
</comment>
<evidence type="ECO:0000313" key="2">
    <source>
        <dbReference type="EMBL" id="KAA0979705.1"/>
    </source>
</evidence>
<feature type="compositionally biased region" description="Basic and acidic residues" evidence="1">
    <location>
        <begin position="108"/>
        <end position="117"/>
    </location>
</feature>
<accession>A0A5B0ENI0</accession>
<gene>
    <name evidence="2" type="ORF">FQ154_00625</name>
</gene>
<dbReference type="EMBL" id="VOBL01000001">
    <property type="protein sequence ID" value="KAA0979705.1"/>
    <property type="molecule type" value="Genomic_DNA"/>
</dbReference>